<protein>
    <recommendedName>
        <fullName evidence="3">Lipoprotein</fullName>
    </recommendedName>
</protein>
<evidence type="ECO:0008006" key="3">
    <source>
        <dbReference type="Google" id="ProtNLM"/>
    </source>
</evidence>
<proteinExistence type="predicted"/>
<evidence type="ECO:0000313" key="2">
    <source>
        <dbReference type="Proteomes" id="UP000307362"/>
    </source>
</evidence>
<reference evidence="1 2" key="1">
    <citation type="submission" date="2017-12" db="EMBL/GenBank/DDBJ databases">
        <authorList>
            <person name="Paulsen S."/>
            <person name="Gram L.K."/>
        </authorList>
    </citation>
    <scope>NUCLEOTIDE SEQUENCE [LARGE SCALE GENOMIC DNA]</scope>
    <source>
        <strain evidence="1 2">S1189</strain>
    </source>
</reference>
<name>A0A5S3YYQ7_9GAMM</name>
<organism evidence="1 2">
    <name type="scientific">Pseudoalteromonas phenolica</name>
    <dbReference type="NCBI Taxonomy" id="161398"/>
    <lineage>
        <taxon>Bacteria</taxon>
        <taxon>Pseudomonadati</taxon>
        <taxon>Pseudomonadota</taxon>
        <taxon>Gammaproteobacteria</taxon>
        <taxon>Alteromonadales</taxon>
        <taxon>Pseudoalteromonadaceae</taxon>
        <taxon>Pseudoalteromonas</taxon>
    </lineage>
</organism>
<sequence>MFTMKKIILLLFIVALTGCKTNKGTSVDYFPILESMLNCSNEIKDITFTPTNLYVFQESTVGADRKCLDLKTGKTFYSAFSTDKSFKTVTVRAFYSLNGPTARVFYPAVATVDLKSEKLKPAIVDEIIDESNSKNGYYLKITYIFNKPVKNIVVYSDRSEFDSDYNYQETQYSTAMVGYGAFSFRMVNNYPIKQNAGGPISIFLEDYYRH</sequence>
<dbReference type="Proteomes" id="UP000307362">
    <property type="component" value="Unassembled WGS sequence"/>
</dbReference>
<comment type="caution">
    <text evidence="1">The sequence shown here is derived from an EMBL/GenBank/DDBJ whole genome shotgun (WGS) entry which is preliminary data.</text>
</comment>
<accession>A0A5S3YYQ7</accession>
<dbReference type="EMBL" id="PNCM01000008">
    <property type="protein sequence ID" value="TMP83130.1"/>
    <property type="molecule type" value="Genomic_DNA"/>
</dbReference>
<dbReference type="PROSITE" id="PS51257">
    <property type="entry name" value="PROKAR_LIPOPROTEIN"/>
    <property type="match status" value="1"/>
</dbReference>
<dbReference type="AlphaFoldDB" id="A0A5S3YYQ7"/>
<gene>
    <name evidence="1" type="ORF">CWB73_02720</name>
</gene>
<reference evidence="2" key="2">
    <citation type="submission" date="2019-06" db="EMBL/GenBank/DDBJ databases">
        <title>Co-occurence of chitin degradation, pigmentation and bioactivity in marine Pseudoalteromonas.</title>
        <authorList>
            <person name="Sonnenschein E.C."/>
            <person name="Bech P.K."/>
        </authorList>
    </citation>
    <scope>NUCLEOTIDE SEQUENCE [LARGE SCALE GENOMIC DNA]</scope>
    <source>
        <strain evidence="2">S1189</strain>
    </source>
</reference>
<evidence type="ECO:0000313" key="1">
    <source>
        <dbReference type="EMBL" id="TMP83130.1"/>
    </source>
</evidence>